<dbReference type="InterPro" id="IPR050541">
    <property type="entry name" value="LRR_TM_domain-containing"/>
</dbReference>
<evidence type="ECO:0000256" key="3">
    <source>
        <dbReference type="ARBA" id="ARBA00022692"/>
    </source>
</evidence>
<evidence type="ECO:0000313" key="14">
    <source>
        <dbReference type="WBParaSite" id="MCU_001725-RA"/>
    </source>
</evidence>
<evidence type="ECO:0000256" key="7">
    <source>
        <dbReference type="ARBA" id="ARBA00023136"/>
    </source>
</evidence>
<evidence type="ECO:0000256" key="10">
    <source>
        <dbReference type="SAM" id="SignalP"/>
    </source>
</evidence>
<dbReference type="CDD" id="cd00096">
    <property type="entry name" value="Ig"/>
    <property type="match status" value="1"/>
</dbReference>
<dbReference type="Pfam" id="PF13855">
    <property type="entry name" value="LRR_8"/>
    <property type="match status" value="2"/>
</dbReference>
<dbReference type="Pfam" id="PF07679">
    <property type="entry name" value="I-set"/>
    <property type="match status" value="1"/>
</dbReference>
<dbReference type="Gene3D" id="2.60.40.10">
    <property type="entry name" value="Immunoglobulins"/>
    <property type="match status" value="1"/>
</dbReference>
<keyword evidence="7 9" id="KW-0472">Membrane</keyword>
<dbReference type="PANTHER" id="PTHR24369">
    <property type="entry name" value="ANTIGEN BSP, PUTATIVE-RELATED"/>
    <property type="match status" value="1"/>
</dbReference>
<keyword evidence="13" id="KW-1185">Reference proteome</keyword>
<evidence type="ECO:0000256" key="5">
    <source>
        <dbReference type="ARBA" id="ARBA00022737"/>
    </source>
</evidence>
<keyword evidence="5" id="KW-0677">Repeat</keyword>
<dbReference type="InterPro" id="IPR032675">
    <property type="entry name" value="LRR_dom_sf"/>
</dbReference>
<evidence type="ECO:0000259" key="11">
    <source>
        <dbReference type="PROSITE" id="PS50835"/>
    </source>
</evidence>
<dbReference type="SMART" id="SM00369">
    <property type="entry name" value="LRR_TYP"/>
    <property type="match status" value="4"/>
</dbReference>
<dbReference type="InterPro" id="IPR003599">
    <property type="entry name" value="Ig_sub"/>
</dbReference>
<keyword evidence="2" id="KW-0433">Leucine-rich repeat</keyword>
<keyword evidence="3 9" id="KW-0812">Transmembrane</keyword>
<organism evidence="12 13">
    <name type="scientific">Mesocestoides corti</name>
    <name type="common">Flatworm</name>
    <dbReference type="NCBI Taxonomy" id="53468"/>
    <lineage>
        <taxon>Eukaryota</taxon>
        <taxon>Metazoa</taxon>
        <taxon>Spiralia</taxon>
        <taxon>Lophotrochozoa</taxon>
        <taxon>Platyhelminthes</taxon>
        <taxon>Cestoda</taxon>
        <taxon>Eucestoda</taxon>
        <taxon>Cyclophyllidea</taxon>
        <taxon>Mesocestoididae</taxon>
        <taxon>Mesocestoides</taxon>
    </lineage>
</organism>
<reference evidence="14" key="2">
    <citation type="submission" date="2019-11" db="UniProtKB">
        <authorList>
            <consortium name="WormBaseParasite"/>
        </authorList>
    </citation>
    <scope>IDENTIFICATION</scope>
</reference>
<dbReference type="EMBL" id="UXSR01005251">
    <property type="protein sequence ID" value="VDD80311.1"/>
    <property type="molecule type" value="Genomic_DNA"/>
</dbReference>
<evidence type="ECO:0000256" key="6">
    <source>
        <dbReference type="ARBA" id="ARBA00022989"/>
    </source>
</evidence>
<dbReference type="InterPro" id="IPR003591">
    <property type="entry name" value="Leu-rich_rpt_typical-subtyp"/>
</dbReference>
<proteinExistence type="predicted"/>
<feature type="domain" description="Ig-like" evidence="11">
    <location>
        <begin position="258"/>
        <end position="354"/>
    </location>
</feature>
<evidence type="ECO:0000256" key="8">
    <source>
        <dbReference type="ARBA" id="ARBA00023157"/>
    </source>
</evidence>
<dbReference type="Gene3D" id="3.80.10.10">
    <property type="entry name" value="Ribonuclease Inhibitor"/>
    <property type="match status" value="2"/>
</dbReference>
<protein>
    <submittedName>
        <fullName evidence="14">Ig-like domain-containing protein</fullName>
    </submittedName>
</protein>
<feature type="signal peptide" evidence="10">
    <location>
        <begin position="1"/>
        <end position="17"/>
    </location>
</feature>
<evidence type="ECO:0000256" key="9">
    <source>
        <dbReference type="SAM" id="Phobius"/>
    </source>
</evidence>
<dbReference type="SMART" id="SM00408">
    <property type="entry name" value="IGc2"/>
    <property type="match status" value="1"/>
</dbReference>
<evidence type="ECO:0000256" key="1">
    <source>
        <dbReference type="ARBA" id="ARBA00004167"/>
    </source>
</evidence>
<dbReference type="SMART" id="SM00409">
    <property type="entry name" value="IG"/>
    <property type="match status" value="1"/>
</dbReference>
<keyword evidence="8" id="KW-1015">Disulfide bond</keyword>
<reference evidence="12 13" key="1">
    <citation type="submission" date="2018-10" db="EMBL/GenBank/DDBJ databases">
        <authorList>
            <consortium name="Pathogen Informatics"/>
        </authorList>
    </citation>
    <scope>NUCLEOTIDE SEQUENCE [LARGE SCALE GENOMIC DNA]</scope>
</reference>
<evidence type="ECO:0000313" key="12">
    <source>
        <dbReference type="EMBL" id="VDD80311.1"/>
    </source>
</evidence>
<dbReference type="InterPro" id="IPR003598">
    <property type="entry name" value="Ig_sub2"/>
</dbReference>
<keyword evidence="4 10" id="KW-0732">Signal</keyword>
<dbReference type="InterPro" id="IPR001611">
    <property type="entry name" value="Leu-rich_rpt"/>
</dbReference>
<dbReference type="STRING" id="53468.A0A0R3UGG0"/>
<dbReference type="PANTHER" id="PTHR24369:SF210">
    <property type="entry name" value="CHAOPTIN-RELATED"/>
    <property type="match status" value="1"/>
</dbReference>
<dbReference type="InterPro" id="IPR007110">
    <property type="entry name" value="Ig-like_dom"/>
</dbReference>
<keyword evidence="6 9" id="KW-1133">Transmembrane helix</keyword>
<dbReference type="InterPro" id="IPR036179">
    <property type="entry name" value="Ig-like_dom_sf"/>
</dbReference>
<dbReference type="SUPFAM" id="SSF52058">
    <property type="entry name" value="L domain-like"/>
    <property type="match status" value="1"/>
</dbReference>
<dbReference type="SUPFAM" id="SSF48726">
    <property type="entry name" value="Immunoglobulin"/>
    <property type="match status" value="1"/>
</dbReference>
<dbReference type="GO" id="GO:0005886">
    <property type="term" value="C:plasma membrane"/>
    <property type="evidence" value="ECO:0007669"/>
    <property type="project" value="TreeGrafter"/>
</dbReference>
<sequence length="464" mass="51178">MGSLLLLLLVLSWTVFSLRCPPPPTAGLFACRNRSLREVPLPVGAPTKSRLAITALDVSDNAIEILHKDALRPYPALTSLWVERNVLWKITDLAFHSVPGLESLLLRGNRLVIQPGSLSPLALLKLKHLKKLDLSDNPLGLIPTRFFAPSLIEVRLERTIPGLVIKQQAFSGLHKLRVLSLADNRFESLPAHLSEELGGLKNLQRLHLHGNRWNCDCHLAWLGRLARRLNETTSCHKPAALQNRVMSNLPPREFQCAPSALNKNATTNRINEVETGATVTMVCNFYAEPRGRITWYRGDQVLGQAAHETMVTDTIVQTNLTLTDVRVGHDDGLYRCEAENARGKDSILFRIKVGYFRAESRRLIRVSGVMLSASVGGGVLLVSLTLISILVYCYQKDKTEHRPRQAVAGGKCESEPAAAEWEQQRALPLGRFTDAAGNLPMVATGTGGVRQADAAHYQTVSTEA</sequence>
<dbReference type="Proteomes" id="UP000267029">
    <property type="component" value="Unassembled WGS sequence"/>
</dbReference>
<name>A0A0R3UGG0_MESCO</name>
<dbReference type="WBParaSite" id="MCU_001725-RA">
    <property type="protein sequence ID" value="MCU_001725-RA"/>
    <property type="gene ID" value="MCU_001725"/>
</dbReference>
<dbReference type="OrthoDB" id="6240959at2759"/>
<feature type="transmembrane region" description="Helical" evidence="9">
    <location>
        <begin position="369"/>
        <end position="394"/>
    </location>
</feature>
<feature type="chain" id="PRO_5043132257" evidence="10">
    <location>
        <begin position="18"/>
        <end position="464"/>
    </location>
</feature>
<accession>A0A0R3UGG0</accession>
<evidence type="ECO:0000256" key="4">
    <source>
        <dbReference type="ARBA" id="ARBA00022729"/>
    </source>
</evidence>
<dbReference type="AlphaFoldDB" id="A0A0R3UGG0"/>
<dbReference type="InterPro" id="IPR013098">
    <property type="entry name" value="Ig_I-set"/>
</dbReference>
<dbReference type="PROSITE" id="PS50835">
    <property type="entry name" value="IG_LIKE"/>
    <property type="match status" value="1"/>
</dbReference>
<evidence type="ECO:0000313" key="13">
    <source>
        <dbReference type="Proteomes" id="UP000267029"/>
    </source>
</evidence>
<evidence type="ECO:0000256" key="2">
    <source>
        <dbReference type="ARBA" id="ARBA00022614"/>
    </source>
</evidence>
<gene>
    <name evidence="12" type="ORF">MCOS_LOCUS6314</name>
</gene>
<dbReference type="InterPro" id="IPR013783">
    <property type="entry name" value="Ig-like_fold"/>
</dbReference>
<comment type="subcellular location">
    <subcellularLocation>
        <location evidence="1">Membrane</location>
        <topology evidence="1">Single-pass membrane protein</topology>
    </subcellularLocation>
</comment>